<organism evidence="2 3">
    <name type="scientific">Nocardia callitridis</name>
    <dbReference type="NCBI Taxonomy" id="648753"/>
    <lineage>
        <taxon>Bacteria</taxon>
        <taxon>Bacillati</taxon>
        <taxon>Actinomycetota</taxon>
        <taxon>Actinomycetes</taxon>
        <taxon>Mycobacteriales</taxon>
        <taxon>Nocardiaceae</taxon>
        <taxon>Nocardia</taxon>
    </lineage>
</organism>
<accession>A0ABP9L325</accession>
<comment type="caution">
    <text evidence="2">The sequence shown here is derived from an EMBL/GenBank/DDBJ whole genome shotgun (WGS) entry which is preliminary data.</text>
</comment>
<keyword evidence="1" id="KW-0812">Transmembrane</keyword>
<sequence length="222" mass="23096">MTTALLTRPTIATPTTVDTATVTPATEATPAPAVTSDGDVDYRATYISFGLAYLFGHGSAALAGGDTPLVAMPGWMPMALLGIGMAIGTVNATRAALRAQRGASDNDVRSAKLLGMSWVVGFTALFLAITGLSASIGAPELQTMLWPAGSGLIVGLIYLSEGATRRNTLHYTFGAYLALVSTTALFFGTTGLFWILTIAGGGGYAIATLLEFRRQANRHTHH</sequence>
<evidence type="ECO:0000256" key="1">
    <source>
        <dbReference type="SAM" id="Phobius"/>
    </source>
</evidence>
<proteinExistence type="predicted"/>
<feature type="transmembrane region" description="Helical" evidence="1">
    <location>
        <begin position="193"/>
        <end position="212"/>
    </location>
</feature>
<evidence type="ECO:0000313" key="3">
    <source>
        <dbReference type="Proteomes" id="UP001500603"/>
    </source>
</evidence>
<keyword evidence="1" id="KW-0472">Membrane</keyword>
<keyword evidence="1" id="KW-1133">Transmembrane helix</keyword>
<gene>
    <name evidence="2" type="ORF">GCM10023318_58870</name>
</gene>
<dbReference type="RefSeq" id="WP_345499609.1">
    <property type="nucleotide sequence ID" value="NZ_BAABJM010000009.1"/>
</dbReference>
<name>A0ABP9L325_9NOCA</name>
<evidence type="ECO:0000313" key="2">
    <source>
        <dbReference type="EMBL" id="GAA5068498.1"/>
    </source>
</evidence>
<keyword evidence="3" id="KW-1185">Reference proteome</keyword>
<reference evidence="3" key="1">
    <citation type="journal article" date="2019" name="Int. J. Syst. Evol. Microbiol.">
        <title>The Global Catalogue of Microorganisms (GCM) 10K type strain sequencing project: providing services to taxonomists for standard genome sequencing and annotation.</title>
        <authorList>
            <consortium name="The Broad Institute Genomics Platform"/>
            <consortium name="The Broad Institute Genome Sequencing Center for Infectious Disease"/>
            <person name="Wu L."/>
            <person name="Ma J."/>
        </authorList>
    </citation>
    <scope>NUCLEOTIDE SEQUENCE [LARGE SCALE GENOMIC DNA]</scope>
    <source>
        <strain evidence="3">JCM 18298</strain>
    </source>
</reference>
<evidence type="ECO:0008006" key="4">
    <source>
        <dbReference type="Google" id="ProtNLM"/>
    </source>
</evidence>
<protein>
    <recommendedName>
        <fullName evidence="4">ABC transporter permease</fullName>
    </recommendedName>
</protein>
<feature type="transmembrane region" description="Helical" evidence="1">
    <location>
        <begin position="118"/>
        <end position="138"/>
    </location>
</feature>
<dbReference type="EMBL" id="BAABJM010000009">
    <property type="protein sequence ID" value="GAA5068498.1"/>
    <property type="molecule type" value="Genomic_DNA"/>
</dbReference>
<feature type="transmembrane region" description="Helical" evidence="1">
    <location>
        <begin position="144"/>
        <end position="161"/>
    </location>
</feature>
<dbReference type="Proteomes" id="UP001500603">
    <property type="component" value="Unassembled WGS sequence"/>
</dbReference>
<feature type="transmembrane region" description="Helical" evidence="1">
    <location>
        <begin position="75"/>
        <end position="97"/>
    </location>
</feature>
<feature type="transmembrane region" description="Helical" evidence="1">
    <location>
        <begin position="168"/>
        <end position="187"/>
    </location>
</feature>